<dbReference type="SUPFAM" id="SSF56112">
    <property type="entry name" value="Protein kinase-like (PK-like)"/>
    <property type="match status" value="1"/>
</dbReference>
<reference evidence="1 2" key="1">
    <citation type="submission" date="2023-05" db="EMBL/GenBank/DDBJ databases">
        <title>Pseudoalteromonas ardens sp. nov., Pseudoalteromonas obscura sp. nov., and Pseudoalteromonas umbrosa sp. nov., isolated from the coral Montipora capitata.</title>
        <authorList>
            <person name="Thomas E.M."/>
            <person name="Smith E.M."/>
            <person name="Papke E."/>
            <person name="Shlafstein M.D."/>
            <person name="Oline D.K."/>
            <person name="Videau P."/>
            <person name="Saw J.H."/>
            <person name="Strangman W.K."/>
            <person name="Ushijima B."/>
        </authorList>
    </citation>
    <scope>NUCLEOTIDE SEQUENCE [LARGE SCALE GENOMIC DNA]</scope>
    <source>
        <strain evidence="1 2">P94</strain>
    </source>
</reference>
<keyword evidence="2" id="KW-1185">Reference proteome</keyword>
<organism evidence="1 2">
    <name type="scientific">Pseudoalteromonas obscura</name>
    <dbReference type="NCBI Taxonomy" id="3048491"/>
    <lineage>
        <taxon>Bacteria</taxon>
        <taxon>Pseudomonadati</taxon>
        <taxon>Pseudomonadota</taxon>
        <taxon>Gammaproteobacteria</taxon>
        <taxon>Alteromonadales</taxon>
        <taxon>Pseudoalteromonadaceae</taxon>
        <taxon>Pseudoalteromonas</taxon>
    </lineage>
</organism>
<dbReference type="RefSeq" id="WP_284138254.1">
    <property type="nucleotide sequence ID" value="NZ_JASJUT010000010.1"/>
</dbReference>
<comment type="caution">
    <text evidence="1">The sequence shown here is derived from an EMBL/GenBank/DDBJ whole genome shotgun (WGS) entry which is preliminary data.</text>
</comment>
<name>A0ABT7EQK8_9GAMM</name>
<dbReference type="Gene3D" id="3.90.1200.10">
    <property type="match status" value="1"/>
</dbReference>
<evidence type="ECO:0000313" key="1">
    <source>
        <dbReference type="EMBL" id="MDK2597345.1"/>
    </source>
</evidence>
<dbReference type="Pfam" id="PF02958">
    <property type="entry name" value="EcKL"/>
    <property type="match status" value="1"/>
</dbReference>
<proteinExistence type="predicted"/>
<accession>A0ABT7EQK8</accession>
<dbReference type="EMBL" id="JASJUT010000010">
    <property type="protein sequence ID" value="MDK2597345.1"/>
    <property type="molecule type" value="Genomic_DNA"/>
</dbReference>
<evidence type="ECO:0000313" key="2">
    <source>
        <dbReference type="Proteomes" id="UP001231915"/>
    </source>
</evidence>
<dbReference type="PANTHER" id="PTHR11012:SF30">
    <property type="entry name" value="PROTEIN KINASE-LIKE DOMAIN-CONTAINING"/>
    <property type="match status" value="1"/>
</dbReference>
<gene>
    <name evidence="1" type="ORF">QNM18_20010</name>
</gene>
<dbReference type="InterPro" id="IPR011009">
    <property type="entry name" value="Kinase-like_dom_sf"/>
</dbReference>
<dbReference type="InterPro" id="IPR004119">
    <property type="entry name" value="EcKL"/>
</dbReference>
<protein>
    <submittedName>
        <fullName evidence="1">Phosphotransferase</fullName>
    </submittedName>
</protein>
<sequence>MQHSLYSHYLNSLQTHEQSAQALWNGCGFLDKFQIGSCKYAVKLSKVPDDLKHVNIRQTPFSLQRKVRSYVKEQYFYTHYVESLPMTCHTPKVIELHEFDGTFVTILEDFEQRGFHNKADADSGDIERTLKWLAGFHANWLRVGGGESSFGLLGYGNYWHLKTRPDEFEKMPASSLKSAAHAINEKLDAVTFKTLIHGDAKLANFAFNDTSVIGYDFQHTGIGLGLSDVMLLFTTVLDSEQLSSCASNLLDIYFTELREQIKNQNVTIEVDLLENEWRESWCFIWADFHRFLAGWKPEHPKINQYMKTQTQLALCKL</sequence>
<dbReference type="Proteomes" id="UP001231915">
    <property type="component" value="Unassembled WGS sequence"/>
</dbReference>
<dbReference type="PANTHER" id="PTHR11012">
    <property type="entry name" value="PROTEIN KINASE-LIKE DOMAIN-CONTAINING"/>
    <property type="match status" value="1"/>
</dbReference>